<dbReference type="Proteomes" id="UP001459277">
    <property type="component" value="Unassembled WGS sequence"/>
</dbReference>
<evidence type="ECO:0000313" key="1">
    <source>
        <dbReference type="EMBL" id="KAL0013970.1"/>
    </source>
</evidence>
<proteinExistence type="predicted"/>
<reference evidence="1 2" key="1">
    <citation type="submission" date="2024-01" db="EMBL/GenBank/DDBJ databases">
        <title>A telomere-to-telomere, gap-free genome of sweet tea (Lithocarpus litseifolius).</title>
        <authorList>
            <person name="Zhou J."/>
        </authorList>
    </citation>
    <scope>NUCLEOTIDE SEQUENCE [LARGE SCALE GENOMIC DNA]</scope>
    <source>
        <strain evidence="1">Zhou-2022a</strain>
        <tissue evidence="1">Leaf</tissue>
    </source>
</reference>
<organism evidence="1 2">
    <name type="scientific">Lithocarpus litseifolius</name>
    <dbReference type="NCBI Taxonomy" id="425828"/>
    <lineage>
        <taxon>Eukaryota</taxon>
        <taxon>Viridiplantae</taxon>
        <taxon>Streptophyta</taxon>
        <taxon>Embryophyta</taxon>
        <taxon>Tracheophyta</taxon>
        <taxon>Spermatophyta</taxon>
        <taxon>Magnoliopsida</taxon>
        <taxon>eudicotyledons</taxon>
        <taxon>Gunneridae</taxon>
        <taxon>Pentapetalae</taxon>
        <taxon>rosids</taxon>
        <taxon>fabids</taxon>
        <taxon>Fagales</taxon>
        <taxon>Fagaceae</taxon>
        <taxon>Lithocarpus</taxon>
    </lineage>
</organism>
<evidence type="ECO:0000313" key="2">
    <source>
        <dbReference type="Proteomes" id="UP001459277"/>
    </source>
</evidence>
<accession>A0AAW2DX83</accession>
<name>A0AAW2DX83_9ROSI</name>
<dbReference type="EMBL" id="JAZDWU010000001">
    <property type="protein sequence ID" value="KAL0013970.1"/>
    <property type="molecule type" value="Genomic_DNA"/>
</dbReference>
<sequence>MLQELNLNIYSHPNPPLELHPSIISSFPQHWWFPNWKVRFFSILLLIPSSQVSRFCILNLELVMQTPTLSPHSLLPARFSKSWLSRCLIIKFENTSMLKIVVLIPTLKILYLSWLLEGWSFPFLHFYILRLNAPALEHFYFHGLLSNDVVLENLPNLVKSGCDGDYAKRIWDFMRPLYNIVSMEFCIETAQILCDSSNYNLPVFNNLTSLTFDGELSGDYYVLCGLQYNSCFVKLQSYKHLPLK</sequence>
<comment type="caution">
    <text evidence="1">The sequence shown here is derived from an EMBL/GenBank/DDBJ whole genome shotgun (WGS) entry which is preliminary data.</text>
</comment>
<dbReference type="AlphaFoldDB" id="A0AAW2DX83"/>
<gene>
    <name evidence="1" type="ORF">SO802_001039</name>
</gene>
<protein>
    <submittedName>
        <fullName evidence="1">Uncharacterized protein</fullName>
    </submittedName>
</protein>
<keyword evidence="2" id="KW-1185">Reference proteome</keyword>